<reference evidence="3" key="2">
    <citation type="submission" date="2015-01" db="EMBL/GenBank/DDBJ databases">
        <title>Evolutionary Origins and Diversification of the Mycorrhizal Mutualists.</title>
        <authorList>
            <consortium name="DOE Joint Genome Institute"/>
            <consortium name="Mycorrhizal Genomics Consortium"/>
            <person name="Kohler A."/>
            <person name="Kuo A."/>
            <person name="Nagy L.G."/>
            <person name="Floudas D."/>
            <person name="Copeland A."/>
            <person name="Barry K.W."/>
            <person name="Cichocki N."/>
            <person name="Veneault-Fourrey C."/>
            <person name="LaButti K."/>
            <person name="Lindquist E.A."/>
            <person name="Lipzen A."/>
            <person name="Lundell T."/>
            <person name="Morin E."/>
            <person name="Murat C."/>
            <person name="Riley R."/>
            <person name="Ohm R."/>
            <person name="Sun H."/>
            <person name="Tunlid A."/>
            <person name="Henrissat B."/>
            <person name="Grigoriev I.V."/>
            <person name="Hibbett D.S."/>
            <person name="Martin F."/>
        </authorList>
    </citation>
    <scope>NUCLEOTIDE SEQUENCE [LARGE SCALE GENOMIC DNA]</scope>
    <source>
        <strain evidence="3">F 1598</strain>
    </source>
</reference>
<dbReference type="HOGENOM" id="CLU_672876_0_0_1"/>
<feature type="region of interest" description="Disordered" evidence="1">
    <location>
        <begin position="284"/>
        <end position="303"/>
    </location>
</feature>
<sequence>MAAQNRCAFGLIDTAQLWLDHLIYPGESIHAPRPLLFADSYRQSKGDERYSRYPRGIFGGPQISRHTRHPYLPYHLPRITTPQTSTTDENGVCDFYYKTTAKFCSPLVSTLALHPKAPFSRWRSLVRWTQSGVRSSYAIVDGLLRFIGKGDDEKLEAERVAVADTMGSETRLIFEKLREYLLPLGTRKMKSTCTGPLEVIIPVPNLGKFAWTSYIDEVCSTTLKDQDERKVSRTAVRPDARDPPWKLKDDSSNTSVDSADRDEAIAMPPSAPLTNPVVQRFTRSAATSGSTSSMPPPPPEISAKTVKPKIIIQQAWAQAVRVDGTIMILHSCDYELVCIKALRHSTFQTSLSRLRAQTPDTGNRMSAYRQKQLLHAMSRSKSSDDDDDSIGGDNDPGSGSGHRGGQPWR</sequence>
<proteinExistence type="predicted"/>
<name>A0A0C3ESL5_PILCF</name>
<reference evidence="2 3" key="1">
    <citation type="submission" date="2014-04" db="EMBL/GenBank/DDBJ databases">
        <authorList>
            <consortium name="DOE Joint Genome Institute"/>
            <person name="Kuo A."/>
            <person name="Tarkka M."/>
            <person name="Buscot F."/>
            <person name="Kohler A."/>
            <person name="Nagy L.G."/>
            <person name="Floudas D."/>
            <person name="Copeland A."/>
            <person name="Barry K.W."/>
            <person name="Cichocki N."/>
            <person name="Veneault-Fourrey C."/>
            <person name="LaButti K."/>
            <person name="Lindquist E.A."/>
            <person name="Lipzen A."/>
            <person name="Lundell T."/>
            <person name="Morin E."/>
            <person name="Murat C."/>
            <person name="Sun H."/>
            <person name="Tunlid A."/>
            <person name="Henrissat B."/>
            <person name="Grigoriev I.V."/>
            <person name="Hibbett D.S."/>
            <person name="Martin F."/>
            <person name="Nordberg H.P."/>
            <person name="Cantor M.N."/>
            <person name="Hua S.X."/>
        </authorList>
    </citation>
    <scope>NUCLEOTIDE SEQUENCE [LARGE SCALE GENOMIC DNA]</scope>
    <source>
        <strain evidence="2 3">F 1598</strain>
    </source>
</reference>
<feature type="compositionally biased region" description="Low complexity" evidence="1">
    <location>
        <begin position="284"/>
        <end position="293"/>
    </location>
</feature>
<dbReference type="AlphaFoldDB" id="A0A0C3ESL5"/>
<protein>
    <submittedName>
        <fullName evidence="2">Uncharacterized protein</fullName>
    </submittedName>
</protein>
<dbReference type="InParanoid" id="A0A0C3ESL5"/>
<dbReference type="EMBL" id="KN833045">
    <property type="protein sequence ID" value="KIM75565.1"/>
    <property type="molecule type" value="Genomic_DNA"/>
</dbReference>
<feature type="region of interest" description="Disordered" evidence="1">
    <location>
        <begin position="370"/>
        <end position="409"/>
    </location>
</feature>
<dbReference type="OrthoDB" id="2521594at2759"/>
<evidence type="ECO:0000313" key="3">
    <source>
        <dbReference type="Proteomes" id="UP000054166"/>
    </source>
</evidence>
<evidence type="ECO:0000256" key="1">
    <source>
        <dbReference type="SAM" id="MobiDB-lite"/>
    </source>
</evidence>
<feature type="compositionally biased region" description="Basic and acidic residues" evidence="1">
    <location>
        <begin position="226"/>
        <end position="251"/>
    </location>
</feature>
<keyword evidence="3" id="KW-1185">Reference proteome</keyword>
<organism evidence="2 3">
    <name type="scientific">Piloderma croceum (strain F 1598)</name>
    <dbReference type="NCBI Taxonomy" id="765440"/>
    <lineage>
        <taxon>Eukaryota</taxon>
        <taxon>Fungi</taxon>
        <taxon>Dikarya</taxon>
        <taxon>Basidiomycota</taxon>
        <taxon>Agaricomycotina</taxon>
        <taxon>Agaricomycetes</taxon>
        <taxon>Agaricomycetidae</taxon>
        <taxon>Atheliales</taxon>
        <taxon>Atheliaceae</taxon>
        <taxon>Piloderma</taxon>
    </lineage>
</organism>
<evidence type="ECO:0000313" key="2">
    <source>
        <dbReference type="EMBL" id="KIM75565.1"/>
    </source>
</evidence>
<feature type="region of interest" description="Disordered" evidence="1">
    <location>
        <begin position="226"/>
        <end position="261"/>
    </location>
</feature>
<feature type="compositionally biased region" description="Gly residues" evidence="1">
    <location>
        <begin position="398"/>
        <end position="409"/>
    </location>
</feature>
<dbReference type="Proteomes" id="UP000054166">
    <property type="component" value="Unassembled WGS sequence"/>
</dbReference>
<accession>A0A0C3ESL5</accession>
<gene>
    <name evidence="2" type="ORF">PILCRDRAFT_13485</name>
</gene>